<protein>
    <submittedName>
        <fullName evidence="1">Uncharacterized protein</fullName>
    </submittedName>
</protein>
<dbReference type="EMBL" id="BK015304">
    <property type="protein sequence ID" value="DAE00563.1"/>
    <property type="molecule type" value="Genomic_DNA"/>
</dbReference>
<sequence length="133" mass="15149">MPVISVDSGIFNKELNAWGVPHNYTQLFLAKNVVKHGRVALHPFFFNDTEHLTIQRHWLAINAAFWCSVYREAESQYAQVEALASIRSVFYMAGALGVGEVKALIQEWWRKTYELHQIPAPSYSAAPVTVSYH</sequence>
<organism evidence="1">
    <name type="scientific">Peduovirinae sp. ctjOQ18</name>
    <dbReference type="NCBI Taxonomy" id="2825161"/>
    <lineage>
        <taxon>Viruses</taxon>
        <taxon>Duplodnaviria</taxon>
        <taxon>Heunggongvirae</taxon>
        <taxon>Uroviricota</taxon>
        <taxon>Caudoviricetes</taxon>
        <taxon>Peduoviridae</taxon>
    </lineage>
</organism>
<name>A0A8S5P280_9CAUD</name>
<proteinExistence type="predicted"/>
<accession>A0A8S5P280</accession>
<evidence type="ECO:0000313" key="1">
    <source>
        <dbReference type="EMBL" id="DAE00563.1"/>
    </source>
</evidence>
<reference evidence="1" key="1">
    <citation type="journal article" date="2021" name="Proc. Natl. Acad. Sci. U.S.A.">
        <title>A Catalog of Tens of Thousands of Viruses from Human Metagenomes Reveals Hidden Associations with Chronic Diseases.</title>
        <authorList>
            <person name="Tisza M.J."/>
            <person name="Buck C.B."/>
        </authorList>
    </citation>
    <scope>NUCLEOTIDE SEQUENCE</scope>
    <source>
        <strain evidence="1">CtjOQ18</strain>
    </source>
</reference>